<dbReference type="AlphaFoldDB" id="A0AAV5QHT2"/>
<keyword evidence="6 10" id="KW-1133">Transmembrane helix</keyword>
<dbReference type="GO" id="GO:0006886">
    <property type="term" value="P:intracellular protein transport"/>
    <property type="evidence" value="ECO:0007669"/>
    <property type="project" value="InterPro"/>
</dbReference>
<proteinExistence type="inferred from homology"/>
<keyword evidence="5" id="KW-0653">Protein transport</keyword>
<dbReference type="GeneID" id="90071908"/>
<evidence type="ECO:0000313" key="12">
    <source>
        <dbReference type="EMBL" id="GMM33929.1"/>
    </source>
</evidence>
<comment type="similarity">
    <text evidence="2">Belongs to the VTI1 family.</text>
</comment>
<keyword evidence="7 9" id="KW-0175">Coiled coil</keyword>
<name>A0AAV5QHT2_9ASCO</name>
<evidence type="ECO:0000256" key="4">
    <source>
        <dbReference type="ARBA" id="ARBA00022692"/>
    </source>
</evidence>
<dbReference type="FunFam" id="1.20.5.110:FF:000002">
    <property type="entry name" value="Vesicle transport through interaction with t-SNAREsB"/>
    <property type="match status" value="1"/>
</dbReference>
<dbReference type="GO" id="GO:0005829">
    <property type="term" value="C:cytosol"/>
    <property type="evidence" value="ECO:0007669"/>
    <property type="project" value="GOC"/>
</dbReference>
<evidence type="ECO:0000313" key="13">
    <source>
        <dbReference type="Proteomes" id="UP001360560"/>
    </source>
</evidence>
<evidence type="ECO:0000256" key="3">
    <source>
        <dbReference type="ARBA" id="ARBA00022448"/>
    </source>
</evidence>
<keyword evidence="13" id="KW-1185">Reference proteome</keyword>
<dbReference type="RefSeq" id="XP_064850929.1">
    <property type="nucleotide sequence ID" value="XM_064994857.1"/>
</dbReference>
<dbReference type="InterPro" id="IPR000727">
    <property type="entry name" value="T_SNARE_dom"/>
</dbReference>
<evidence type="ECO:0000256" key="8">
    <source>
        <dbReference type="ARBA" id="ARBA00023136"/>
    </source>
</evidence>
<dbReference type="GO" id="GO:0012507">
    <property type="term" value="C:ER to Golgi transport vesicle membrane"/>
    <property type="evidence" value="ECO:0007669"/>
    <property type="project" value="TreeGrafter"/>
</dbReference>
<evidence type="ECO:0000256" key="1">
    <source>
        <dbReference type="ARBA" id="ARBA00004409"/>
    </source>
</evidence>
<evidence type="ECO:0000256" key="10">
    <source>
        <dbReference type="SAM" id="Phobius"/>
    </source>
</evidence>
<evidence type="ECO:0000256" key="9">
    <source>
        <dbReference type="SAM" id="Coils"/>
    </source>
</evidence>
<dbReference type="GO" id="GO:0000139">
    <property type="term" value="C:Golgi membrane"/>
    <property type="evidence" value="ECO:0007669"/>
    <property type="project" value="UniProtKB-SubCell"/>
</dbReference>
<dbReference type="Pfam" id="PF12352">
    <property type="entry name" value="V-SNARE_C"/>
    <property type="match status" value="1"/>
</dbReference>
<dbReference type="GO" id="GO:0031201">
    <property type="term" value="C:SNARE complex"/>
    <property type="evidence" value="ECO:0007669"/>
    <property type="project" value="TreeGrafter"/>
</dbReference>
<dbReference type="PANTHER" id="PTHR21230:SF26">
    <property type="entry name" value="VESICLE TRANSPORT THROUGH INTERACTION WITH T-SNARES HOMOLOG 1A"/>
    <property type="match status" value="1"/>
</dbReference>
<sequence length="219" mass="24914">MSDLLSTYEADFQYTAQDVQKKFEEVSSLQGDARHSALKDLESSIDELKEIIGSMETEILGLPSSNRASFNSKIRTFRSQLQSHESLLKKYEDDEDRRELFGGRTDNGSGQNYSDFDQRQGLLQTNASLARTSDRLKDSQRIANETEDIGANILNNLRGQREQLVNSRNTLMEADGYVDKSIRTLRTMSRRMAANKMLSYAIIAVLIILIFLVLISKFR</sequence>
<dbReference type="GO" id="GO:0006896">
    <property type="term" value="P:Golgi to vacuole transport"/>
    <property type="evidence" value="ECO:0007669"/>
    <property type="project" value="TreeGrafter"/>
</dbReference>
<dbReference type="SMART" id="SM00397">
    <property type="entry name" value="t_SNARE"/>
    <property type="match status" value="1"/>
</dbReference>
<dbReference type="SUPFAM" id="SSF47661">
    <property type="entry name" value="t-snare proteins"/>
    <property type="match status" value="1"/>
</dbReference>
<protein>
    <submittedName>
        <fullName evidence="12">V-SNARE protein</fullName>
    </submittedName>
</protein>
<dbReference type="GO" id="GO:0016236">
    <property type="term" value="P:macroautophagy"/>
    <property type="evidence" value="ECO:0007669"/>
    <property type="project" value="TreeGrafter"/>
</dbReference>
<comment type="caution">
    <text evidence="12">The sequence shown here is derived from an EMBL/GenBank/DDBJ whole genome shotgun (WGS) entry which is preliminary data.</text>
</comment>
<dbReference type="EMBL" id="BTFZ01000002">
    <property type="protein sequence ID" value="GMM33929.1"/>
    <property type="molecule type" value="Genomic_DNA"/>
</dbReference>
<dbReference type="GO" id="GO:0031902">
    <property type="term" value="C:late endosome membrane"/>
    <property type="evidence" value="ECO:0007669"/>
    <property type="project" value="TreeGrafter"/>
</dbReference>
<dbReference type="CDD" id="cd15862">
    <property type="entry name" value="SNARE_Vti1"/>
    <property type="match status" value="1"/>
</dbReference>
<dbReference type="Proteomes" id="UP001360560">
    <property type="component" value="Unassembled WGS sequence"/>
</dbReference>
<evidence type="ECO:0000256" key="5">
    <source>
        <dbReference type="ARBA" id="ARBA00022927"/>
    </source>
</evidence>
<feature type="transmembrane region" description="Helical" evidence="10">
    <location>
        <begin position="197"/>
        <end position="216"/>
    </location>
</feature>
<dbReference type="PANTHER" id="PTHR21230">
    <property type="entry name" value="VESICLE TRANSPORT V-SNARE PROTEIN VTI1-RELATED"/>
    <property type="match status" value="1"/>
</dbReference>
<dbReference type="GO" id="GO:0048280">
    <property type="term" value="P:vesicle fusion with Golgi apparatus"/>
    <property type="evidence" value="ECO:0007669"/>
    <property type="project" value="TreeGrafter"/>
</dbReference>
<feature type="domain" description="T-SNARE coiled-coil homology" evidence="11">
    <location>
        <begin position="121"/>
        <end position="188"/>
    </location>
</feature>
<dbReference type="InterPro" id="IPR027027">
    <property type="entry name" value="GOSR2/Membrin/Bos1"/>
</dbReference>
<comment type="subcellular location">
    <subcellularLocation>
        <location evidence="1">Golgi apparatus membrane</location>
        <topology evidence="1">Single-pass type IV membrane protein</topology>
    </subcellularLocation>
</comment>
<dbReference type="GO" id="GO:0000149">
    <property type="term" value="F:SNARE binding"/>
    <property type="evidence" value="ECO:0007669"/>
    <property type="project" value="TreeGrafter"/>
</dbReference>
<organism evidence="12 13">
    <name type="scientific">Saccharomycopsis crataegensis</name>
    <dbReference type="NCBI Taxonomy" id="43959"/>
    <lineage>
        <taxon>Eukaryota</taxon>
        <taxon>Fungi</taxon>
        <taxon>Dikarya</taxon>
        <taxon>Ascomycota</taxon>
        <taxon>Saccharomycotina</taxon>
        <taxon>Saccharomycetes</taxon>
        <taxon>Saccharomycopsidaceae</taxon>
        <taxon>Saccharomycopsis</taxon>
    </lineage>
</organism>
<accession>A0AAV5QHT2</accession>
<dbReference type="InterPro" id="IPR038407">
    <property type="entry name" value="v-SNARE_N_sf"/>
</dbReference>
<feature type="coiled-coil region" evidence="9">
    <location>
        <begin position="38"/>
        <end position="94"/>
    </location>
</feature>
<dbReference type="GO" id="GO:0005484">
    <property type="term" value="F:SNAP receptor activity"/>
    <property type="evidence" value="ECO:0007669"/>
    <property type="project" value="InterPro"/>
</dbReference>
<dbReference type="GO" id="GO:0006891">
    <property type="term" value="P:intra-Golgi vesicle-mediated transport"/>
    <property type="evidence" value="ECO:0007669"/>
    <property type="project" value="TreeGrafter"/>
</dbReference>
<dbReference type="InterPro" id="IPR010989">
    <property type="entry name" value="SNARE"/>
</dbReference>
<keyword evidence="4 10" id="KW-0812">Transmembrane</keyword>
<keyword evidence="8 10" id="KW-0472">Membrane</keyword>
<dbReference type="Gene3D" id="1.20.5.110">
    <property type="match status" value="1"/>
</dbReference>
<dbReference type="SUPFAM" id="SSF58038">
    <property type="entry name" value="SNARE fusion complex"/>
    <property type="match status" value="1"/>
</dbReference>
<dbReference type="InterPro" id="IPR007705">
    <property type="entry name" value="Vesicle_trsprt_v-SNARE_N"/>
</dbReference>
<evidence type="ECO:0000259" key="11">
    <source>
        <dbReference type="SMART" id="SM00397"/>
    </source>
</evidence>
<evidence type="ECO:0000256" key="2">
    <source>
        <dbReference type="ARBA" id="ARBA00006108"/>
    </source>
</evidence>
<dbReference type="GO" id="GO:0005789">
    <property type="term" value="C:endoplasmic reticulum membrane"/>
    <property type="evidence" value="ECO:0007669"/>
    <property type="project" value="TreeGrafter"/>
</dbReference>
<evidence type="ECO:0000256" key="7">
    <source>
        <dbReference type="ARBA" id="ARBA00023054"/>
    </source>
</evidence>
<dbReference type="PIRSF" id="PIRSF028865">
    <property type="entry name" value="Membrin-2"/>
    <property type="match status" value="1"/>
</dbReference>
<evidence type="ECO:0000256" key="6">
    <source>
        <dbReference type="ARBA" id="ARBA00022989"/>
    </source>
</evidence>
<gene>
    <name evidence="12" type="ORF">DASC09_012540</name>
</gene>
<reference evidence="12 13" key="1">
    <citation type="journal article" date="2023" name="Elife">
        <title>Identification of key yeast species and microbe-microbe interactions impacting larval growth of Drosophila in the wild.</title>
        <authorList>
            <person name="Mure A."/>
            <person name="Sugiura Y."/>
            <person name="Maeda R."/>
            <person name="Honda K."/>
            <person name="Sakurai N."/>
            <person name="Takahashi Y."/>
            <person name="Watada M."/>
            <person name="Katoh T."/>
            <person name="Gotoh A."/>
            <person name="Gotoh Y."/>
            <person name="Taniguchi I."/>
            <person name="Nakamura K."/>
            <person name="Hayashi T."/>
            <person name="Katayama T."/>
            <person name="Uemura T."/>
            <person name="Hattori Y."/>
        </authorList>
    </citation>
    <scope>NUCLEOTIDE SEQUENCE [LARGE SCALE GENOMIC DNA]</scope>
    <source>
        <strain evidence="12 13">SC-9</strain>
    </source>
</reference>
<dbReference type="Gene3D" id="1.20.58.400">
    <property type="entry name" value="t-snare proteins"/>
    <property type="match status" value="1"/>
</dbReference>
<keyword evidence="3" id="KW-0813">Transport</keyword>
<dbReference type="Pfam" id="PF05008">
    <property type="entry name" value="V-SNARE"/>
    <property type="match status" value="1"/>
</dbReference>
<dbReference type="GO" id="GO:0042147">
    <property type="term" value="P:retrograde transport, endosome to Golgi"/>
    <property type="evidence" value="ECO:0007669"/>
    <property type="project" value="TreeGrafter"/>
</dbReference>